<dbReference type="Pfam" id="PF16332">
    <property type="entry name" value="DUF4962"/>
    <property type="match status" value="1"/>
</dbReference>
<dbReference type="GO" id="GO:0016829">
    <property type="term" value="F:lyase activity"/>
    <property type="evidence" value="ECO:0007669"/>
    <property type="project" value="InterPro"/>
</dbReference>
<keyword evidence="5" id="KW-1185">Reference proteome</keyword>
<dbReference type="AlphaFoldDB" id="A0A1Y2CKY3"/>
<dbReference type="Pfam" id="PF07940">
    <property type="entry name" value="Hepar_II_III_C"/>
    <property type="match status" value="1"/>
</dbReference>
<accession>A0A1Y2CKY3</accession>
<protein>
    <submittedName>
        <fullName evidence="4">Uncharacterized protein</fullName>
    </submittedName>
</protein>
<evidence type="ECO:0000256" key="1">
    <source>
        <dbReference type="ARBA" id="ARBA00004196"/>
    </source>
</evidence>
<feature type="domain" description="Heparinase II/III-like C-terminal" evidence="2">
    <location>
        <begin position="478"/>
        <end position="604"/>
    </location>
</feature>
<comment type="caution">
    <text evidence="4">The sequence shown here is derived from an EMBL/GenBank/DDBJ whole genome shotgun (WGS) entry which is preliminary data.</text>
</comment>
<dbReference type="Gene3D" id="2.60.40.10">
    <property type="entry name" value="Immunoglobulins"/>
    <property type="match status" value="1"/>
</dbReference>
<name>A0A1Y2CKY3_9FUNG</name>
<evidence type="ECO:0000259" key="2">
    <source>
        <dbReference type="Pfam" id="PF07940"/>
    </source>
</evidence>
<evidence type="ECO:0000259" key="3">
    <source>
        <dbReference type="Pfam" id="PF16332"/>
    </source>
</evidence>
<dbReference type="Gene3D" id="1.50.10.100">
    <property type="entry name" value="Chondroitin AC/alginate lyase"/>
    <property type="match status" value="1"/>
</dbReference>
<proteinExistence type="predicted"/>
<dbReference type="Gene3D" id="2.70.98.70">
    <property type="match status" value="1"/>
</dbReference>
<comment type="subcellular location">
    <subcellularLocation>
        <location evidence="1">Cell envelope</location>
    </subcellularLocation>
</comment>
<reference evidence="4 5" key="1">
    <citation type="submission" date="2016-07" db="EMBL/GenBank/DDBJ databases">
        <title>Pervasive Adenine N6-methylation of Active Genes in Fungi.</title>
        <authorList>
            <consortium name="DOE Joint Genome Institute"/>
            <person name="Mondo S.J."/>
            <person name="Dannebaum R.O."/>
            <person name="Kuo R.C."/>
            <person name="Labutti K."/>
            <person name="Haridas S."/>
            <person name="Kuo A."/>
            <person name="Salamov A."/>
            <person name="Ahrendt S.R."/>
            <person name="Lipzen A."/>
            <person name="Sullivan W."/>
            <person name="Andreopoulos W.B."/>
            <person name="Clum A."/>
            <person name="Lindquist E."/>
            <person name="Daum C."/>
            <person name="Ramamoorthy G.K."/>
            <person name="Gryganskyi A."/>
            <person name="Culley D."/>
            <person name="Magnuson J.K."/>
            <person name="James T.Y."/>
            <person name="O'Malley M.A."/>
            <person name="Stajich J.E."/>
            <person name="Spatafora J.W."/>
            <person name="Visel A."/>
            <person name="Grigoriev I.V."/>
        </authorList>
    </citation>
    <scope>NUCLEOTIDE SEQUENCE [LARGE SCALE GENOMIC DNA]</scope>
    <source>
        <strain evidence="4 5">JEL800</strain>
    </source>
</reference>
<sequence>MTQTSWAPSDGAKLDSNPPSFWWSGFDSAPKTYKLELSSPTQTWTFTDLTNNYYTLPFELPTNTTYSWRVTKYKPGSSAASSIRKFQLLANAESIGILAPDFASQVANAPHPRLLPNGLARIKYLASPDGIGYPTRIKNVDWYFTNCNNATLMPDSNLTVASFPAGSQALESFYLKVAADVNTLTKAIYTYSWSLWLNPSNAVHFAELRRRMLSIAAYNVTGATGAASQDQANRDIMLSLSMAYDVVKSNLTESERASVVAAIRARGLQVYNGGTEIKGLLMYPHDSHGANTLGFLSCTALAMAGEFPEAVQWLNETLPMYIALYSTWSTEDGGFGNGLGYAFFDATDSPQRWNWMSSASGVNVVGKQWIRNWPLQFIYFSPPYADSVGVGFGDSGEMDATFYRGIICGSLISRVLGDTSSILTQAQRNLYLWYCDRVNANKYTDDRYYGHMWLANFNPVPQLTDVAMNSAGYAAGIYLRQIGWVAMHSTLFSPNRTSLYFRCGPFGSYNHNSADQLSFTLSHRGQSFLIASGYYDYYGSPQHYGWRVTLSNDQGQRINSFTSVGAVKQWSTTDAFDAVTGSAVDAYNDGYTSKQVTRASRSIIYLHQFDSPTPQNWSWNFHSYKAVTQLGPGRNATVCLRVLNPDSLVFSQTNLFPANAQTSLPNQNHANLVVVVDPDCTNSTLVEEAGILANRSVALPDGTHLVFDGDLLHQV</sequence>
<dbReference type="OrthoDB" id="2110903at2759"/>
<dbReference type="InterPro" id="IPR032518">
    <property type="entry name" value="HepII_N"/>
</dbReference>
<gene>
    <name evidence="4" type="ORF">BCR33DRAFT_714767</name>
</gene>
<dbReference type="Proteomes" id="UP000193642">
    <property type="component" value="Unassembled WGS sequence"/>
</dbReference>
<dbReference type="InterPro" id="IPR012480">
    <property type="entry name" value="Hepar_II_III_C"/>
</dbReference>
<organism evidence="4 5">
    <name type="scientific">Rhizoclosmatium globosum</name>
    <dbReference type="NCBI Taxonomy" id="329046"/>
    <lineage>
        <taxon>Eukaryota</taxon>
        <taxon>Fungi</taxon>
        <taxon>Fungi incertae sedis</taxon>
        <taxon>Chytridiomycota</taxon>
        <taxon>Chytridiomycota incertae sedis</taxon>
        <taxon>Chytridiomycetes</taxon>
        <taxon>Chytridiales</taxon>
        <taxon>Chytriomycetaceae</taxon>
        <taxon>Rhizoclosmatium</taxon>
    </lineage>
</organism>
<evidence type="ECO:0000313" key="4">
    <source>
        <dbReference type="EMBL" id="ORY47671.1"/>
    </source>
</evidence>
<dbReference type="InterPro" id="IPR013783">
    <property type="entry name" value="Ig-like_fold"/>
</dbReference>
<evidence type="ECO:0000313" key="5">
    <source>
        <dbReference type="Proteomes" id="UP000193642"/>
    </source>
</evidence>
<dbReference type="InterPro" id="IPR008929">
    <property type="entry name" value="Chondroitin_lyas"/>
</dbReference>
<dbReference type="EMBL" id="MCGO01000013">
    <property type="protein sequence ID" value="ORY47671.1"/>
    <property type="molecule type" value="Genomic_DNA"/>
</dbReference>
<feature type="domain" description="Heparinase II N-terminal" evidence="3">
    <location>
        <begin position="207"/>
        <end position="392"/>
    </location>
</feature>